<evidence type="ECO:0000256" key="3">
    <source>
        <dbReference type="PROSITE-ProRule" id="PRU10141"/>
    </source>
</evidence>
<dbReference type="Pfam" id="PF00069">
    <property type="entry name" value="Pkinase"/>
    <property type="match status" value="2"/>
</dbReference>
<dbReference type="InterPro" id="IPR011009">
    <property type="entry name" value="Kinase-like_dom_sf"/>
</dbReference>
<dbReference type="GO" id="GO:0005634">
    <property type="term" value="C:nucleus"/>
    <property type="evidence" value="ECO:0007669"/>
    <property type="project" value="TreeGrafter"/>
</dbReference>
<feature type="domain" description="Protein kinase" evidence="5">
    <location>
        <begin position="185"/>
        <end position="529"/>
    </location>
</feature>
<dbReference type="PANTHER" id="PTHR24346:SF72">
    <property type="entry name" value="CAMK PROTEIN KINASE"/>
    <property type="match status" value="1"/>
</dbReference>
<dbReference type="GO" id="GO:0005524">
    <property type="term" value="F:ATP binding"/>
    <property type="evidence" value="ECO:0007669"/>
    <property type="project" value="UniProtKB-UniRule"/>
</dbReference>
<organism evidence="6 7">
    <name type="scientific">Rhodotorula taiwanensis</name>
    <dbReference type="NCBI Taxonomy" id="741276"/>
    <lineage>
        <taxon>Eukaryota</taxon>
        <taxon>Fungi</taxon>
        <taxon>Dikarya</taxon>
        <taxon>Basidiomycota</taxon>
        <taxon>Pucciniomycotina</taxon>
        <taxon>Microbotryomycetes</taxon>
        <taxon>Sporidiobolales</taxon>
        <taxon>Sporidiobolaceae</taxon>
        <taxon>Rhodotorula</taxon>
    </lineage>
</organism>
<gene>
    <name evidence="6" type="ORF">BMF94_0466</name>
</gene>
<feature type="region of interest" description="Disordered" evidence="4">
    <location>
        <begin position="41"/>
        <end position="62"/>
    </location>
</feature>
<dbReference type="PANTHER" id="PTHR24346">
    <property type="entry name" value="MAP/MICROTUBULE AFFINITY-REGULATING KINASE"/>
    <property type="match status" value="1"/>
</dbReference>
<dbReference type="PROSITE" id="PS50011">
    <property type="entry name" value="PROTEIN_KINASE_DOM"/>
    <property type="match status" value="1"/>
</dbReference>
<evidence type="ECO:0000256" key="4">
    <source>
        <dbReference type="SAM" id="MobiDB-lite"/>
    </source>
</evidence>
<dbReference type="OrthoDB" id="10252171at2759"/>
<evidence type="ECO:0000313" key="7">
    <source>
        <dbReference type="Proteomes" id="UP000237144"/>
    </source>
</evidence>
<dbReference type="Gene3D" id="1.10.510.10">
    <property type="entry name" value="Transferase(Phosphotransferase) domain 1"/>
    <property type="match status" value="1"/>
</dbReference>
<dbReference type="FunFam" id="3.30.200.20:FF:000314">
    <property type="entry name" value="Serine/threonine protein kinase"/>
    <property type="match status" value="1"/>
</dbReference>
<dbReference type="GO" id="GO:0035556">
    <property type="term" value="P:intracellular signal transduction"/>
    <property type="evidence" value="ECO:0007669"/>
    <property type="project" value="TreeGrafter"/>
</dbReference>
<evidence type="ECO:0000259" key="5">
    <source>
        <dbReference type="PROSITE" id="PS50011"/>
    </source>
</evidence>
<name>A0A2S5BHM5_9BASI</name>
<dbReference type="SMART" id="SM00220">
    <property type="entry name" value="S_TKc"/>
    <property type="match status" value="1"/>
</dbReference>
<feature type="binding site" evidence="3">
    <location>
        <position position="214"/>
    </location>
    <ligand>
        <name>ATP</name>
        <dbReference type="ChEBI" id="CHEBI:30616"/>
    </ligand>
</feature>
<dbReference type="Proteomes" id="UP000237144">
    <property type="component" value="Unassembled WGS sequence"/>
</dbReference>
<dbReference type="PROSITE" id="PS00107">
    <property type="entry name" value="PROTEIN_KINASE_ATP"/>
    <property type="match status" value="1"/>
</dbReference>
<evidence type="ECO:0000313" key="6">
    <source>
        <dbReference type="EMBL" id="POY76271.1"/>
    </source>
</evidence>
<evidence type="ECO:0000256" key="2">
    <source>
        <dbReference type="ARBA" id="ARBA00022840"/>
    </source>
</evidence>
<evidence type="ECO:0000256" key="1">
    <source>
        <dbReference type="ARBA" id="ARBA00022741"/>
    </source>
</evidence>
<comment type="caution">
    <text evidence="6">The sequence shown here is derived from an EMBL/GenBank/DDBJ whole genome shotgun (WGS) entry which is preliminary data.</text>
</comment>
<proteinExistence type="predicted"/>
<dbReference type="Gene3D" id="3.30.200.20">
    <property type="entry name" value="Phosphorylase Kinase, domain 1"/>
    <property type="match status" value="1"/>
</dbReference>
<dbReference type="InterPro" id="IPR017441">
    <property type="entry name" value="Protein_kinase_ATP_BS"/>
</dbReference>
<accession>A0A2S5BHM5</accession>
<dbReference type="InterPro" id="IPR000719">
    <property type="entry name" value="Prot_kinase_dom"/>
</dbReference>
<dbReference type="AlphaFoldDB" id="A0A2S5BHM5"/>
<keyword evidence="2 3" id="KW-0067">ATP-binding</keyword>
<keyword evidence="7" id="KW-1185">Reference proteome</keyword>
<dbReference type="STRING" id="741276.A0A2S5BHM5"/>
<protein>
    <recommendedName>
        <fullName evidence="5">Protein kinase domain-containing protein</fullName>
    </recommendedName>
</protein>
<dbReference type="GO" id="GO:0045719">
    <property type="term" value="P:negative regulation of glycogen biosynthetic process"/>
    <property type="evidence" value="ECO:0007669"/>
    <property type="project" value="TreeGrafter"/>
</dbReference>
<reference evidence="6 7" key="1">
    <citation type="journal article" date="2018" name="Front. Microbiol.">
        <title>Prospects for Fungal Bioremediation of Acidic Radioactive Waste Sites: Characterization and Genome Sequence of Rhodotorula taiwanensis MD1149.</title>
        <authorList>
            <person name="Tkavc R."/>
            <person name="Matrosova V.Y."/>
            <person name="Grichenko O.E."/>
            <person name="Gostincar C."/>
            <person name="Volpe R.P."/>
            <person name="Klimenkova P."/>
            <person name="Gaidamakova E.K."/>
            <person name="Zhou C.E."/>
            <person name="Stewart B.J."/>
            <person name="Lyman M.G."/>
            <person name="Malfatti S.A."/>
            <person name="Rubinfeld B."/>
            <person name="Courtot M."/>
            <person name="Singh J."/>
            <person name="Dalgard C.L."/>
            <person name="Hamilton T."/>
            <person name="Frey K.G."/>
            <person name="Gunde-Cimerman N."/>
            <person name="Dugan L."/>
            <person name="Daly M.J."/>
        </authorList>
    </citation>
    <scope>NUCLEOTIDE SEQUENCE [LARGE SCALE GENOMIC DNA]</scope>
    <source>
        <strain evidence="6 7">MD1149</strain>
    </source>
</reference>
<dbReference type="InterPro" id="IPR008271">
    <property type="entry name" value="Ser/Thr_kinase_AS"/>
</dbReference>
<dbReference type="GO" id="GO:0004674">
    <property type="term" value="F:protein serine/threonine kinase activity"/>
    <property type="evidence" value="ECO:0007669"/>
    <property type="project" value="TreeGrafter"/>
</dbReference>
<dbReference type="PROSITE" id="PS00108">
    <property type="entry name" value="PROTEIN_KINASE_ST"/>
    <property type="match status" value="1"/>
</dbReference>
<dbReference type="EMBL" id="PJQD01000005">
    <property type="protein sequence ID" value="POY76271.1"/>
    <property type="molecule type" value="Genomic_DNA"/>
</dbReference>
<dbReference type="SUPFAM" id="SSF56112">
    <property type="entry name" value="Protein kinase-like (PK-like)"/>
    <property type="match status" value="2"/>
</dbReference>
<keyword evidence="1 3" id="KW-0547">Nucleotide-binding</keyword>
<dbReference type="GO" id="GO:0005829">
    <property type="term" value="C:cytosol"/>
    <property type="evidence" value="ECO:0007669"/>
    <property type="project" value="TreeGrafter"/>
</dbReference>
<sequence>MDACIATLPHAAFVPPSFSQARLDKSTRSAPLLVTPQAATSSLMTKASPAHEPATPKSATFPVSGGMSDVEMSRAFVTPPQASRVLPIMETSDVRTVVNPLRLSTGSSQALGSLAMSKPLGPFFNSPKIPMTPPLTPPYPHTIPLRPGPLSSPCPLPPAPKATPATISGRALADHSLHPLFASTYSLCEELGAGGFGFVVRAERNHDNLSVAVKFIERAKIPSHGWVKSRSWGETPGLTQAPGPKLVPMEAFVLRSVRHDGVVAFIDLFEDQKYFYLVMEHHGTPWDQSEREQAAFGHPASPTSAAMSPILTSAWPRSELTSSPLSSPTMFDVALPSPVSPSSGSAFLAPPRPAPMERRRSTDLFECVEAHNRFDERTAKYIFAQIVEIVYALQQMGICHRDIKDENVVCDADFRVKLIDFGSAVIFDPRQPAPLYHRFFGTTSFAAAEILRGEAYQGPPAEVWSLGVLLSILLTGECPFADAEAAKEGRLSRPRVPLSFEVEHLMLCCLQVDSSKRITVAQMRRHPWLASTTGRRATS</sequence>